<reference evidence="4 5" key="2">
    <citation type="submission" date="2018-11" db="EMBL/GenBank/DDBJ databases">
        <authorList>
            <consortium name="Pathogen Informatics"/>
        </authorList>
    </citation>
    <scope>NUCLEOTIDE SEQUENCE [LARGE SCALE GENOMIC DNA]</scope>
</reference>
<organism evidence="6">
    <name type="scientific">Gongylonema pulchrum</name>
    <dbReference type="NCBI Taxonomy" id="637853"/>
    <lineage>
        <taxon>Eukaryota</taxon>
        <taxon>Metazoa</taxon>
        <taxon>Ecdysozoa</taxon>
        <taxon>Nematoda</taxon>
        <taxon>Chromadorea</taxon>
        <taxon>Rhabditida</taxon>
        <taxon>Spirurina</taxon>
        <taxon>Spiruromorpha</taxon>
        <taxon>Spiruroidea</taxon>
        <taxon>Gongylonematidae</taxon>
        <taxon>Gongylonema</taxon>
    </lineage>
</organism>
<reference evidence="6" key="1">
    <citation type="submission" date="2016-06" db="UniProtKB">
        <authorList>
            <consortium name="WormBaseParasite"/>
        </authorList>
    </citation>
    <scope>IDENTIFICATION</scope>
</reference>
<evidence type="ECO:0000313" key="5">
    <source>
        <dbReference type="Proteomes" id="UP000271098"/>
    </source>
</evidence>
<dbReference type="PANTHER" id="PTHR14021">
    <property type="entry name" value="IRON-SULFUR CLUSTER CO-CHAPERONE PROTEIN HSCB"/>
    <property type="match status" value="1"/>
</dbReference>
<dbReference type="PROSITE" id="PS50076">
    <property type="entry name" value="DNAJ_2"/>
    <property type="match status" value="1"/>
</dbReference>
<dbReference type="Proteomes" id="UP000271098">
    <property type="component" value="Unassembled WGS sequence"/>
</dbReference>
<dbReference type="SUPFAM" id="SSF47144">
    <property type="entry name" value="HSC20 (HSCB), C-terminal oligomerisation domain"/>
    <property type="match status" value="1"/>
</dbReference>
<evidence type="ECO:0000313" key="6">
    <source>
        <dbReference type="WBParaSite" id="GPUH_0002362801-mRNA-1"/>
    </source>
</evidence>
<evidence type="ECO:0000259" key="3">
    <source>
        <dbReference type="PROSITE" id="PS50076"/>
    </source>
</evidence>
<dbReference type="GO" id="GO:0005739">
    <property type="term" value="C:mitochondrion"/>
    <property type="evidence" value="ECO:0007669"/>
    <property type="project" value="TreeGrafter"/>
</dbReference>
<evidence type="ECO:0000313" key="4">
    <source>
        <dbReference type="EMBL" id="VDN41697.1"/>
    </source>
</evidence>
<dbReference type="GO" id="GO:0051087">
    <property type="term" value="F:protein-folding chaperone binding"/>
    <property type="evidence" value="ECO:0007669"/>
    <property type="project" value="InterPro"/>
</dbReference>
<dbReference type="OrthoDB" id="277802at2759"/>
<dbReference type="PANTHER" id="PTHR14021:SF15">
    <property type="entry name" value="IRON-SULFUR CLUSTER CO-CHAPERONE PROTEIN HSCB"/>
    <property type="match status" value="1"/>
</dbReference>
<gene>
    <name evidence="4" type="ORF">GPUH_LOCUS23599</name>
</gene>
<sequence length="209" mass="24081">MHFATKPRHGVRFSFVSCTLSDHLLQEKFFCPVCSAIQPIEDTNYFTYLGVRPGFDVDLSLLKKNFLKLQSAVHPDKFSTCSQKEQEISEHCSQYLNEAYKTLTEPLRRASRLQLFIGLISATFFVEASGSTDFLVEMMELNERVAAIDDPEELKNLLYNVERRIDVLGEEFKSSFEANQLEKSKEIVLKLTFYYRLKAVLSNKIVDNV</sequence>
<dbReference type="InterPro" id="IPR004640">
    <property type="entry name" value="HscB"/>
</dbReference>
<dbReference type="InterPro" id="IPR036386">
    <property type="entry name" value="HscB_C_sf"/>
</dbReference>
<dbReference type="AlphaFoldDB" id="A0A183ERK7"/>
<comment type="similarity">
    <text evidence="1">Belongs to the HscB family.</text>
</comment>
<name>A0A183ERK7_9BILA</name>
<dbReference type="Gene3D" id="1.20.1280.20">
    <property type="entry name" value="HscB, C-terminal domain"/>
    <property type="match status" value="1"/>
</dbReference>
<dbReference type="EMBL" id="UYRT01098316">
    <property type="protein sequence ID" value="VDN41697.1"/>
    <property type="molecule type" value="Genomic_DNA"/>
</dbReference>
<evidence type="ECO:0000256" key="2">
    <source>
        <dbReference type="ARBA" id="ARBA00023186"/>
    </source>
</evidence>
<dbReference type="Gene3D" id="1.10.287.110">
    <property type="entry name" value="DnaJ domain"/>
    <property type="match status" value="1"/>
</dbReference>
<dbReference type="InterPro" id="IPR001623">
    <property type="entry name" value="DnaJ_domain"/>
</dbReference>
<dbReference type="InterPro" id="IPR036869">
    <property type="entry name" value="J_dom_sf"/>
</dbReference>
<dbReference type="WBParaSite" id="GPUH_0002362801-mRNA-1">
    <property type="protein sequence ID" value="GPUH_0002362801-mRNA-1"/>
    <property type="gene ID" value="GPUH_0002362801"/>
</dbReference>
<dbReference type="Pfam" id="PF07743">
    <property type="entry name" value="HSCB_C"/>
    <property type="match status" value="1"/>
</dbReference>
<feature type="domain" description="J" evidence="3">
    <location>
        <begin position="44"/>
        <end position="116"/>
    </location>
</feature>
<proteinExistence type="inferred from homology"/>
<dbReference type="InterPro" id="IPR009073">
    <property type="entry name" value="HscB_oligo_C"/>
</dbReference>
<dbReference type="SMART" id="SM00271">
    <property type="entry name" value="DnaJ"/>
    <property type="match status" value="1"/>
</dbReference>
<keyword evidence="5" id="KW-1185">Reference proteome</keyword>
<protein>
    <submittedName>
        <fullName evidence="6">J domain-containing protein</fullName>
    </submittedName>
</protein>
<dbReference type="GO" id="GO:0051259">
    <property type="term" value="P:protein complex oligomerization"/>
    <property type="evidence" value="ECO:0007669"/>
    <property type="project" value="InterPro"/>
</dbReference>
<keyword evidence="2" id="KW-0143">Chaperone</keyword>
<evidence type="ECO:0000256" key="1">
    <source>
        <dbReference type="ARBA" id="ARBA00010476"/>
    </source>
</evidence>
<dbReference type="SUPFAM" id="SSF46565">
    <property type="entry name" value="Chaperone J-domain"/>
    <property type="match status" value="1"/>
</dbReference>
<dbReference type="CDD" id="cd06257">
    <property type="entry name" value="DnaJ"/>
    <property type="match status" value="1"/>
</dbReference>
<dbReference type="GO" id="GO:0044571">
    <property type="term" value="P:[2Fe-2S] cluster assembly"/>
    <property type="evidence" value="ECO:0007669"/>
    <property type="project" value="InterPro"/>
</dbReference>
<accession>A0A183ERK7</accession>
<dbReference type="NCBIfam" id="TIGR00714">
    <property type="entry name" value="hscB"/>
    <property type="match status" value="1"/>
</dbReference>
<dbReference type="GO" id="GO:0001671">
    <property type="term" value="F:ATPase activator activity"/>
    <property type="evidence" value="ECO:0007669"/>
    <property type="project" value="InterPro"/>
</dbReference>